<sequence>MKEMDRQQEETLAYFRRAAGEWRRRAEGSVPRKVNVIKQRNDYVLRVAQERARTACALDVGCGTGELVCELARRGIEAVGVDFAAEMIALGRRKAEDEGIANARFVHASIFEYDPESNRFDLVSANGFIEYISPAELGEFIRRARALLAAGGSLVMGSRNRLFNAFSLNEYTKMEIDRGAYERLVAESLIWADASSFEEARDSLLARDGKLPSIDRHPLTGIGVHTRHQYTPGELIRRLTRAGFEPVGIRAVHYHAAPPRFAREHPDAHVQFAETMNAYAPACLCLIPFSSSFMIHAVRS</sequence>
<dbReference type="STRING" id="454194.PYK22_01179"/>
<dbReference type="Gene3D" id="3.40.50.150">
    <property type="entry name" value="Vaccinia Virus protein VP39"/>
    <property type="match status" value="1"/>
</dbReference>
<evidence type="ECO:0000313" key="5">
    <source>
        <dbReference type="EMBL" id="CDM65181.1"/>
    </source>
</evidence>
<evidence type="ECO:0000313" key="6">
    <source>
        <dbReference type="Proteomes" id="UP000031518"/>
    </source>
</evidence>
<evidence type="ECO:0000256" key="1">
    <source>
        <dbReference type="ARBA" id="ARBA00022603"/>
    </source>
</evidence>
<evidence type="ECO:0000256" key="2">
    <source>
        <dbReference type="ARBA" id="ARBA00022679"/>
    </source>
</evidence>
<dbReference type="Pfam" id="PF13649">
    <property type="entry name" value="Methyltransf_25"/>
    <property type="match status" value="1"/>
</dbReference>
<protein>
    <submittedName>
        <fullName evidence="5">2-polyprenyl-3-methyl-5-hydroxy-6-metoxy-1, 4-benzoquinol methylase</fullName>
    </submittedName>
</protein>
<evidence type="ECO:0000259" key="4">
    <source>
        <dbReference type="Pfam" id="PF13649"/>
    </source>
</evidence>
<organism evidence="5 6">
    <name type="scientific">Pyrinomonas methylaliphatogenes</name>
    <dbReference type="NCBI Taxonomy" id="454194"/>
    <lineage>
        <taxon>Bacteria</taxon>
        <taxon>Pseudomonadati</taxon>
        <taxon>Acidobacteriota</taxon>
        <taxon>Blastocatellia</taxon>
        <taxon>Blastocatellales</taxon>
        <taxon>Pyrinomonadaceae</taxon>
        <taxon>Pyrinomonas</taxon>
    </lineage>
</organism>
<dbReference type="EMBL" id="CBXV010000004">
    <property type="protein sequence ID" value="CDM65181.1"/>
    <property type="molecule type" value="Genomic_DNA"/>
</dbReference>
<dbReference type="RefSeq" id="WP_060635383.1">
    <property type="nucleotide sequence ID" value="NZ_CBXV010000004.1"/>
</dbReference>
<feature type="domain" description="Methyltransferase" evidence="4">
    <location>
        <begin position="58"/>
        <end position="152"/>
    </location>
</feature>
<dbReference type="InterPro" id="IPR041698">
    <property type="entry name" value="Methyltransf_25"/>
</dbReference>
<dbReference type="InterPro" id="IPR029063">
    <property type="entry name" value="SAM-dependent_MTases_sf"/>
</dbReference>
<keyword evidence="6" id="KW-1185">Reference proteome</keyword>
<dbReference type="PANTHER" id="PTHR43464">
    <property type="entry name" value="METHYLTRANSFERASE"/>
    <property type="match status" value="1"/>
</dbReference>
<name>A0A0B6WVR8_9BACT</name>
<evidence type="ECO:0000256" key="3">
    <source>
        <dbReference type="ARBA" id="ARBA00022691"/>
    </source>
</evidence>
<keyword evidence="3" id="KW-0949">S-adenosyl-L-methionine</keyword>
<gene>
    <name evidence="5" type="ORF">PYK22_01179</name>
</gene>
<reference evidence="5 6" key="2">
    <citation type="submission" date="2015-01" db="EMBL/GenBank/DDBJ databases">
        <title>Complete genome sequence of Pyrinomonas methylaliphatogenes type strain K22T.</title>
        <authorList>
            <person name="Lee K.C.Y."/>
            <person name="Power J.F."/>
            <person name="Dunfield P.F."/>
            <person name="Morgan X.C."/>
            <person name="Huttenhower C."/>
            <person name="Stott M.B."/>
        </authorList>
    </citation>
    <scope>NUCLEOTIDE SEQUENCE [LARGE SCALE GENOMIC DNA]</scope>
    <source>
        <strain evidence="5 6">K22</strain>
    </source>
</reference>
<accession>A0A0B6WVR8</accession>
<dbReference type="GO" id="GO:0008168">
    <property type="term" value="F:methyltransferase activity"/>
    <property type="evidence" value="ECO:0007669"/>
    <property type="project" value="UniProtKB-KW"/>
</dbReference>
<dbReference type="PANTHER" id="PTHR43464:SF19">
    <property type="entry name" value="UBIQUINONE BIOSYNTHESIS O-METHYLTRANSFERASE, MITOCHONDRIAL"/>
    <property type="match status" value="1"/>
</dbReference>
<dbReference type="SUPFAM" id="SSF53335">
    <property type="entry name" value="S-adenosyl-L-methionine-dependent methyltransferases"/>
    <property type="match status" value="1"/>
</dbReference>
<dbReference type="GO" id="GO:0032259">
    <property type="term" value="P:methylation"/>
    <property type="evidence" value="ECO:0007669"/>
    <property type="project" value="UniProtKB-KW"/>
</dbReference>
<keyword evidence="2" id="KW-0808">Transferase</keyword>
<dbReference type="AlphaFoldDB" id="A0A0B6WVR8"/>
<keyword evidence="1 5" id="KW-0489">Methyltransferase</keyword>
<dbReference type="Proteomes" id="UP000031518">
    <property type="component" value="Unassembled WGS sequence"/>
</dbReference>
<reference evidence="5 6" key="1">
    <citation type="submission" date="2013-12" db="EMBL/GenBank/DDBJ databases">
        <authorList>
            <person name="Stott M."/>
        </authorList>
    </citation>
    <scope>NUCLEOTIDE SEQUENCE [LARGE SCALE GENOMIC DNA]</scope>
    <source>
        <strain evidence="5 6">K22</strain>
    </source>
</reference>
<proteinExistence type="predicted"/>
<dbReference type="CDD" id="cd02440">
    <property type="entry name" value="AdoMet_MTases"/>
    <property type="match status" value="1"/>
</dbReference>